<evidence type="ECO:0000313" key="2">
    <source>
        <dbReference type="EMBL" id="CAD7411662.1"/>
    </source>
</evidence>
<feature type="domain" description="BTB" evidence="1">
    <location>
        <begin position="28"/>
        <end position="98"/>
    </location>
</feature>
<dbReference type="PANTHER" id="PTHR45774">
    <property type="entry name" value="BTB/POZ DOMAIN-CONTAINING"/>
    <property type="match status" value="1"/>
</dbReference>
<dbReference type="Pfam" id="PF00651">
    <property type="entry name" value="BTB"/>
    <property type="match status" value="1"/>
</dbReference>
<dbReference type="SMART" id="SM00225">
    <property type="entry name" value="BTB"/>
    <property type="match status" value="1"/>
</dbReference>
<dbReference type="PROSITE" id="PS50097">
    <property type="entry name" value="BTB"/>
    <property type="match status" value="1"/>
</dbReference>
<dbReference type="Gene3D" id="1.25.40.420">
    <property type="match status" value="1"/>
</dbReference>
<dbReference type="PANTHER" id="PTHR45774:SF3">
    <property type="entry name" value="BTB (POZ) DOMAIN-CONTAINING 2B-RELATED"/>
    <property type="match status" value="1"/>
</dbReference>
<proteinExistence type="predicted"/>
<dbReference type="SUPFAM" id="SSF54695">
    <property type="entry name" value="POZ domain"/>
    <property type="match status" value="1"/>
</dbReference>
<dbReference type="InterPro" id="IPR011705">
    <property type="entry name" value="BACK"/>
</dbReference>
<accession>A0A7R9H9Y1</accession>
<dbReference type="GO" id="GO:0005829">
    <property type="term" value="C:cytosol"/>
    <property type="evidence" value="ECO:0007669"/>
    <property type="project" value="TreeGrafter"/>
</dbReference>
<dbReference type="Gene3D" id="3.30.710.10">
    <property type="entry name" value="Potassium Channel Kv1.1, Chain A"/>
    <property type="match status" value="1"/>
</dbReference>
<dbReference type="GO" id="GO:0022008">
    <property type="term" value="P:neurogenesis"/>
    <property type="evidence" value="ECO:0007669"/>
    <property type="project" value="TreeGrafter"/>
</dbReference>
<dbReference type="InterPro" id="IPR011333">
    <property type="entry name" value="SKP1/BTB/POZ_sf"/>
</dbReference>
<dbReference type="AlphaFoldDB" id="A0A7R9H9Y1"/>
<organism evidence="2">
    <name type="scientific">Timema poppense</name>
    <name type="common">Walking stick</name>
    <dbReference type="NCBI Taxonomy" id="170557"/>
    <lineage>
        <taxon>Eukaryota</taxon>
        <taxon>Metazoa</taxon>
        <taxon>Ecdysozoa</taxon>
        <taxon>Arthropoda</taxon>
        <taxon>Hexapoda</taxon>
        <taxon>Insecta</taxon>
        <taxon>Pterygota</taxon>
        <taxon>Neoptera</taxon>
        <taxon>Polyneoptera</taxon>
        <taxon>Phasmatodea</taxon>
        <taxon>Timematodea</taxon>
        <taxon>Timematoidea</taxon>
        <taxon>Timematidae</taxon>
        <taxon>Timema</taxon>
    </lineage>
</organism>
<dbReference type="GO" id="GO:0000932">
    <property type="term" value="C:P-body"/>
    <property type="evidence" value="ECO:0007669"/>
    <property type="project" value="TreeGrafter"/>
</dbReference>
<name>A0A7R9H9Y1_TIMPO</name>
<sequence>MGTPCDWQILKQKISERGEHLLDTSQWSDCKFIVGTEPHQKIFGGHKLFLAMSSPVFEAMFYGGMAEKNDPISILDVQPDAFKALLEYIYTDSINLQSFDQACELCYVAKKYMLPHLVKECTDYLWRDLFPKNACRAYEFAKLFEEPSLMEKCLQAQFSPMKTRDRLLGPFNRYSIKCILELGRARRIVLSLDTPCGPTARIICSKTEAVLSDPSFEEAELSTIITILEQEALSVSSELVLFEALQRWANKECARKGLPLNDDKSLRSVCGSALEKIRFLTLNPSQFAEGPALSPLLTQSESFAVLMNISSGGARVPLPEGFSSWTQPRQEPDRFSNHPVLPLAPEPYRQGQKYYCMRKVSQKPAILNTSILDYRPSPNLSIWGIICSPNMVRYVSSVALWSKKNGPNKRSFHNPHHTVILTAPSCLDGSVHRGLVCEQLVD</sequence>
<dbReference type="EMBL" id="OD005481">
    <property type="protein sequence ID" value="CAD7411662.1"/>
    <property type="molecule type" value="Genomic_DNA"/>
</dbReference>
<dbReference type="Pfam" id="PF07707">
    <property type="entry name" value="BACK"/>
    <property type="match status" value="1"/>
</dbReference>
<protein>
    <recommendedName>
        <fullName evidence="1">BTB domain-containing protein</fullName>
    </recommendedName>
</protein>
<evidence type="ECO:0000259" key="1">
    <source>
        <dbReference type="PROSITE" id="PS50097"/>
    </source>
</evidence>
<dbReference type="FunFam" id="3.30.710.10:FF:000169">
    <property type="entry name" value="BTB/POZ domain-containing protein 2"/>
    <property type="match status" value="1"/>
</dbReference>
<reference evidence="2" key="1">
    <citation type="submission" date="2020-11" db="EMBL/GenBank/DDBJ databases">
        <authorList>
            <person name="Tran Van P."/>
        </authorList>
    </citation>
    <scope>NUCLEOTIDE SEQUENCE</scope>
</reference>
<dbReference type="InterPro" id="IPR000210">
    <property type="entry name" value="BTB/POZ_dom"/>
</dbReference>
<gene>
    <name evidence="2" type="ORF">TPSB3V08_LOCUS8010</name>
</gene>